<dbReference type="EMBL" id="MU007013">
    <property type="protein sequence ID" value="KAF2435304.1"/>
    <property type="molecule type" value="Genomic_DNA"/>
</dbReference>
<evidence type="ECO:0000256" key="1">
    <source>
        <dbReference type="SAM" id="MobiDB-lite"/>
    </source>
</evidence>
<feature type="region of interest" description="Disordered" evidence="1">
    <location>
        <begin position="857"/>
        <end position="879"/>
    </location>
</feature>
<dbReference type="Proteomes" id="UP000800235">
    <property type="component" value="Unassembled WGS sequence"/>
</dbReference>
<feature type="compositionally biased region" description="Polar residues" evidence="1">
    <location>
        <begin position="32"/>
        <end position="43"/>
    </location>
</feature>
<feature type="compositionally biased region" description="Polar residues" evidence="1">
    <location>
        <begin position="507"/>
        <end position="522"/>
    </location>
</feature>
<feature type="region of interest" description="Disordered" evidence="1">
    <location>
        <begin position="993"/>
        <end position="1013"/>
    </location>
</feature>
<keyword evidence="3" id="KW-1185">Reference proteome</keyword>
<evidence type="ECO:0000313" key="2">
    <source>
        <dbReference type="EMBL" id="KAF2435304.1"/>
    </source>
</evidence>
<feature type="compositionally biased region" description="Polar residues" evidence="1">
    <location>
        <begin position="1241"/>
        <end position="1253"/>
    </location>
</feature>
<feature type="region of interest" description="Disordered" evidence="1">
    <location>
        <begin position="817"/>
        <end position="842"/>
    </location>
</feature>
<name>A0A9P4U224_9PEZI</name>
<feature type="compositionally biased region" description="Polar residues" evidence="1">
    <location>
        <begin position="433"/>
        <end position="448"/>
    </location>
</feature>
<feature type="region of interest" description="Disordered" evidence="1">
    <location>
        <begin position="503"/>
        <end position="538"/>
    </location>
</feature>
<accession>A0A9P4U224</accession>
<feature type="compositionally biased region" description="Polar residues" evidence="1">
    <location>
        <begin position="1109"/>
        <end position="1133"/>
    </location>
</feature>
<feature type="region of interest" description="Disordered" evidence="1">
    <location>
        <begin position="696"/>
        <end position="743"/>
    </location>
</feature>
<feature type="region of interest" description="Disordered" evidence="1">
    <location>
        <begin position="382"/>
        <end position="449"/>
    </location>
</feature>
<feature type="compositionally biased region" description="Low complexity" evidence="1">
    <location>
        <begin position="858"/>
        <end position="874"/>
    </location>
</feature>
<organism evidence="2 3">
    <name type="scientific">Tothia fuscella</name>
    <dbReference type="NCBI Taxonomy" id="1048955"/>
    <lineage>
        <taxon>Eukaryota</taxon>
        <taxon>Fungi</taxon>
        <taxon>Dikarya</taxon>
        <taxon>Ascomycota</taxon>
        <taxon>Pezizomycotina</taxon>
        <taxon>Dothideomycetes</taxon>
        <taxon>Pleosporomycetidae</taxon>
        <taxon>Venturiales</taxon>
        <taxon>Cylindrosympodiaceae</taxon>
        <taxon>Tothia</taxon>
    </lineage>
</organism>
<evidence type="ECO:0000313" key="3">
    <source>
        <dbReference type="Proteomes" id="UP000800235"/>
    </source>
</evidence>
<protein>
    <submittedName>
        <fullName evidence="2">Uncharacterized protein</fullName>
    </submittedName>
</protein>
<feature type="region of interest" description="Disordered" evidence="1">
    <location>
        <begin position="1109"/>
        <end position="1166"/>
    </location>
</feature>
<comment type="caution">
    <text evidence="2">The sequence shown here is derived from an EMBL/GenBank/DDBJ whole genome shotgun (WGS) entry which is preliminary data.</text>
</comment>
<feature type="region of interest" description="Disordered" evidence="1">
    <location>
        <begin position="1218"/>
        <end position="1272"/>
    </location>
</feature>
<proteinExistence type="predicted"/>
<feature type="region of interest" description="Disordered" evidence="1">
    <location>
        <begin position="1"/>
        <end position="55"/>
    </location>
</feature>
<reference evidence="2" key="1">
    <citation type="journal article" date="2020" name="Stud. Mycol.">
        <title>101 Dothideomycetes genomes: a test case for predicting lifestyles and emergence of pathogens.</title>
        <authorList>
            <person name="Haridas S."/>
            <person name="Albert R."/>
            <person name="Binder M."/>
            <person name="Bloem J."/>
            <person name="Labutti K."/>
            <person name="Salamov A."/>
            <person name="Andreopoulos B."/>
            <person name="Baker S."/>
            <person name="Barry K."/>
            <person name="Bills G."/>
            <person name="Bluhm B."/>
            <person name="Cannon C."/>
            <person name="Castanera R."/>
            <person name="Culley D."/>
            <person name="Daum C."/>
            <person name="Ezra D."/>
            <person name="Gonzalez J."/>
            <person name="Henrissat B."/>
            <person name="Kuo A."/>
            <person name="Liang C."/>
            <person name="Lipzen A."/>
            <person name="Lutzoni F."/>
            <person name="Magnuson J."/>
            <person name="Mondo S."/>
            <person name="Nolan M."/>
            <person name="Ohm R."/>
            <person name="Pangilinan J."/>
            <person name="Park H.-J."/>
            <person name="Ramirez L."/>
            <person name="Alfaro M."/>
            <person name="Sun H."/>
            <person name="Tritt A."/>
            <person name="Yoshinaga Y."/>
            <person name="Zwiers L.-H."/>
            <person name="Turgeon B."/>
            <person name="Goodwin S."/>
            <person name="Spatafora J."/>
            <person name="Crous P."/>
            <person name="Grigoriev I."/>
        </authorList>
    </citation>
    <scope>NUCLEOTIDE SEQUENCE</scope>
    <source>
        <strain evidence="2">CBS 130266</strain>
    </source>
</reference>
<gene>
    <name evidence="2" type="ORF">EJ08DRAFT_656341</name>
</gene>
<sequence>MAPGQSSVPAHGVINHGHIDSSNVTAAHGNNHHVQNSFHSQPPTHGGFAQPSQMPAQYQTQIHGHINHIHMHQPSGYGFQYTNNLPPQQNTHIAPAQVALVIPANLAPSGQGRYVIPRNGDGTPDYTSFHPHYHDVGPHKSSRRSGLLIPPPLPANVPDLLIRSRVSGALLRDLVLPERISSKLDKWELVEYMAEDNIVDISDRMEAHLLCQKNINDGVVGVTGQVDGSWTPKQLKDFVHRFNKRAEDARKKFGMLVRDVELLRTPKGMKGQAPKLITVVQEAVRPLTVNQLLYKQAVTANIVHAVLPTRMPWIRRRFCRRRCNKFGNMSTRASSFPTAAIAPVVVIPLIPIPIPVAQPTHLYSATPNPPLQPYSLVSQPSLATGTMLPPPIPDAGCKKRTRHDDDADQDEDRDSKRHRGGEFGVGYTKSSHEVNGNQSFGLHSNPRSSIMKPRNPLARHNLSSDLLQDQHSNHVIQDSRPWAPLMYSQQQQVSHILVGDGRDIQDHQPQQPWQELQVGSANESDHTLPESQNDHLPSPIAKGFSDIQEDIYDADIPTSAKEAPAPANAYTPNVRRPMNQTMRQPNRVDHEQPVKQVTLKVNSEEAPTQQEFASIAEWVPTHPQGMYGSEDDYAPHESDTTLNKDVVDYLRFVDQSSCGVLETCKDCYQSVDQVQVSVNIVHPVFMIAMGNVAYGSSSRNPVRPQKNLPDHHSSSPQQQTFNDKKSKHPPQRSDPTTNEVGDLFPSPQLVLVFHSLAMDYSHNHPERSINPPIDHNMANVTGNAHHVDGAQNGTSVNNNGTNAGVQNVFHANPQPNPGHLQRHPPTASGIPNPASQTHYHGPNNHVHVYQSAGTHIHNNQQQQQPPQLNQASNAQPPPYVWAPPGQGLYAYARPGDGTNDFTSYHQHYHDLSRHRLPRKMGLIMPPPIPKHVANLTARSKVTGEFLRDLTLPDRISSRADEIEILSYMTEGVTGYIDGSWTPDHLTDCAHNKAPLQKKKKRVKGSTGKNQLAKEPTKVALKVLRDRTVDQLLHNTCWDLDTHGSMIQPCPQGCGCRGTIRNTYPAEPLLVLSEDVEAVYRNLHPGQPLPPHAVQAAPTIVPTTITQPSATVTHAPSQANAAHSGTNTAQQPPGISSRGRKRGRQDSTASETSVPKRRRNATDNQVNACMTDDAATPFDSAAFQPYLQSDRDTTQEDHLDFLSSHHTAAIFNQEDFVDDDRRGALGGDGYHNHELPAPTPTPDSGTQQQFSPNTIIPGDVGQYAPPITENDSGLPIVETARSDAPIEHHIEPSVTNQEDEDVKPQDPTISEDMQEQLQQEEEWFGRHPELLDLFSGTDTAIHDLAGGVISKIVGLVSPADDPVKKGITRLSNNVEDKQT</sequence>